<reference evidence="2" key="1">
    <citation type="journal article" date="2019" name="Int. J. Syst. Evol. Microbiol.">
        <title>The Global Catalogue of Microorganisms (GCM) 10K type strain sequencing project: providing services to taxonomists for standard genome sequencing and annotation.</title>
        <authorList>
            <consortium name="The Broad Institute Genomics Platform"/>
            <consortium name="The Broad Institute Genome Sequencing Center for Infectious Disease"/>
            <person name="Wu L."/>
            <person name="Ma J."/>
        </authorList>
    </citation>
    <scope>NUCLEOTIDE SEQUENCE [LARGE SCALE GENOMIC DNA]</scope>
    <source>
        <strain evidence="2">KCTC 12848</strain>
    </source>
</reference>
<dbReference type="RefSeq" id="WP_265723263.1">
    <property type="nucleotide sequence ID" value="NZ_JAPIVK010000044.1"/>
</dbReference>
<keyword evidence="2" id="KW-1185">Reference proteome</keyword>
<accession>A0ABW5EC93</accession>
<dbReference type="InterPro" id="IPR008928">
    <property type="entry name" value="6-hairpin_glycosidase_sf"/>
</dbReference>
<protein>
    <submittedName>
        <fullName evidence="1">Uncharacterized protein</fullName>
    </submittedName>
</protein>
<organism evidence="1 2">
    <name type="scientific">Microbulbifer halophilus</name>
    <dbReference type="NCBI Taxonomy" id="453963"/>
    <lineage>
        <taxon>Bacteria</taxon>
        <taxon>Pseudomonadati</taxon>
        <taxon>Pseudomonadota</taxon>
        <taxon>Gammaproteobacteria</taxon>
        <taxon>Cellvibrionales</taxon>
        <taxon>Microbulbiferaceae</taxon>
        <taxon>Microbulbifer</taxon>
    </lineage>
</organism>
<dbReference type="EMBL" id="JBHUJD010000015">
    <property type="protein sequence ID" value="MFD2311211.1"/>
    <property type="molecule type" value="Genomic_DNA"/>
</dbReference>
<name>A0ABW5EC93_9GAMM</name>
<gene>
    <name evidence="1" type="ORF">ACFSKX_12360</name>
</gene>
<comment type="caution">
    <text evidence="1">The sequence shown here is derived from an EMBL/GenBank/DDBJ whole genome shotgun (WGS) entry which is preliminary data.</text>
</comment>
<dbReference type="Proteomes" id="UP001597425">
    <property type="component" value="Unassembled WGS sequence"/>
</dbReference>
<evidence type="ECO:0000313" key="1">
    <source>
        <dbReference type="EMBL" id="MFD2311211.1"/>
    </source>
</evidence>
<dbReference type="SUPFAM" id="SSF48208">
    <property type="entry name" value="Six-hairpin glycosidases"/>
    <property type="match status" value="1"/>
</dbReference>
<sequence>MPWMKWLPWRFFVRRFATAHGFLDPLSVMARLQRFAEPSEVAEPIELLRAGAIFHARALINSKVIQHNLDWVWPYWIERQFDPLDESFIPRAFSITHCNLSHRNWTAVGLPDCEEMPVVDPRGLLTPHYDGWSIDTWVIGDDGHRLLPSKLKECQQRLLMDENIAVRTETSGEGLRLTNTARVERDSNDSHCLLQLNAMGESGGWLVVALRPCNPEGVSFVHKVCLDDDRRHWRIEDKPAVEFDRKVDRHLASDYRNGDSYLHLDDRGGRLHSECEVGMASAAALFRLETGKPLNIDVKIPLHSGRHKSRLSPHWPDNLQGHCALSVPDEQFQFLYDAAIRTLVLHSPKDVYPGPYTYKRFWFRDAAFMIQSLLYAGLIERAERALDQFPHRQKHDGFFHSQDGEWDSNGEALWIFDLFCQLTDRKLKAAWREPVLRGARWIDAKRQSQGRSHCDGLLPAGFSAEHLGPNDCYYWDDFWGVAGQRSAVAISEREGFTERDTFAAQAEDFQRTIDDSLARCAERLGRPAMPASPNRRLDAGAIGSIAAGYPLQLYPENDERLTDLAEFLMDKCFVSGGFFQDMIHSGINAYLTLHIAQVLLRAGDARCLELMRSVARLASPTGQWPEAIHPHSFGGCMGDGQHAWAAAEWVAMQRNCFVREEGDSLVLASGLPPQWLRGEEQADTGAEKPIRFGPAPTRFGTVTLAIEPGAAPRVSWEAKWHREAPSIQVRALGYATAAPEAGVNHVELSPQ</sequence>
<proteinExistence type="predicted"/>
<evidence type="ECO:0000313" key="2">
    <source>
        <dbReference type="Proteomes" id="UP001597425"/>
    </source>
</evidence>
<dbReference type="Gene3D" id="1.50.10.10">
    <property type="match status" value="1"/>
</dbReference>
<dbReference type="InterPro" id="IPR012341">
    <property type="entry name" value="6hp_glycosidase-like_sf"/>
</dbReference>